<gene>
    <name evidence="2" type="ORF">EEDITHA_LOCUS18889</name>
</gene>
<name>A0AAU9UY13_EUPED</name>
<accession>A0AAU9UY13</accession>
<reference evidence="2" key="1">
    <citation type="submission" date="2022-03" db="EMBL/GenBank/DDBJ databases">
        <authorList>
            <person name="Tunstrom K."/>
        </authorList>
    </citation>
    <scope>NUCLEOTIDE SEQUENCE</scope>
</reference>
<organism evidence="2 3">
    <name type="scientific">Euphydryas editha</name>
    <name type="common">Edith's checkerspot</name>
    <dbReference type="NCBI Taxonomy" id="104508"/>
    <lineage>
        <taxon>Eukaryota</taxon>
        <taxon>Metazoa</taxon>
        <taxon>Ecdysozoa</taxon>
        <taxon>Arthropoda</taxon>
        <taxon>Hexapoda</taxon>
        <taxon>Insecta</taxon>
        <taxon>Pterygota</taxon>
        <taxon>Neoptera</taxon>
        <taxon>Endopterygota</taxon>
        <taxon>Lepidoptera</taxon>
        <taxon>Glossata</taxon>
        <taxon>Ditrysia</taxon>
        <taxon>Papilionoidea</taxon>
        <taxon>Nymphalidae</taxon>
        <taxon>Nymphalinae</taxon>
        <taxon>Euphydryas</taxon>
    </lineage>
</organism>
<keyword evidence="3" id="KW-1185">Reference proteome</keyword>
<sequence>MSSARGGRALIRTARAGGPRVSTERRAASRRRAAAPHRPAPRSPPHCLRRCSLAPRPPVTPAAPAAPPRPHLVPHTTRHHLRLLPLPLSKKKVN</sequence>
<proteinExistence type="predicted"/>
<protein>
    <submittedName>
        <fullName evidence="2">Uncharacterized protein</fullName>
    </submittedName>
</protein>
<feature type="region of interest" description="Disordered" evidence="1">
    <location>
        <begin position="1"/>
        <end position="94"/>
    </location>
</feature>
<dbReference type="EMBL" id="CAKOGL010000027">
    <property type="protein sequence ID" value="CAH2104524.1"/>
    <property type="molecule type" value="Genomic_DNA"/>
</dbReference>
<comment type="caution">
    <text evidence="2">The sequence shown here is derived from an EMBL/GenBank/DDBJ whole genome shotgun (WGS) entry which is preliminary data.</text>
</comment>
<evidence type="ECO:0000313" key="2">
    <source>
        <dbReference type="EMBL" id="CAH2104524.1"/>
    </source>
</evidence>
<evidence type="ECO:0000313" key="3">
    <source>
        <dbReference type="Proteomes" id="UP001153954"/>
    </source>
</evidence>
<feature type="compositionally biased region" description="Pro residues" evidence="1">
    <location>
        <begin position="55"/>
        <end position="71"/>
    </location>
</feature>
<dbReference type="AlphaFoldDB" id="A0AAU9UY13"/>
<evidence type="ECO:0000256" key="1">
    <source>
        <dbReference type="SAM" id="MobiDB-lite"/>
    </source>
</evidence>
<dbReference type="Proteomes" id="UP001153954">
    <property type="component" value="Unassembled WGS sequence"/>
</dbReference>